<dbReference type="Proteomes" id="UP000076761">
    <property type="component" value="Unassembled WGS sequence"/>
</dbReference>
<evidence type="ECO:0000313" key="2">
    <source>
        <dbReference type="EMBL" id="KZT28444.1"/>
    </source>
</evidence>
<feature type="compositionally biased region" description="Polar residues" evidence="1">
    <location>
        <begin position="478"/>
        <end position="504"/>
    </location>
</feature>
<feature type="compositionally biased region" description="Polar residues" evidence="1">
    <location>
        <begin position="74"/>
        <end position="85"/>
    </location>
</feature>
<feature type="region of interest" description="Disordered" evidence="1">
    <location>
        <begin position="189"/>
        <end position="310"/>
    </location>
</feature>
<evidence type="ECO:0000256" key="1">
    <source>
        <dbReference type="SAM" id="MobiDB-lite"/>
    </source>
</evidence>
<protein>
    <submittedName>
        <fullName evidence="2">Uncharacterized protein</fullName>
    </submittedName>
</protein>
<feature type="compositionally biased region" description="Acidic residues" evidence="1">
    <location>
        <begin position="543"/>
        <end position="558"/>
    </location>
</feature>
<proteinExistence type="predicted"/>
<keyword evidence="3" id="KW-1185">Reference proteome</keyword>
<sequence>MDTQSLTTDSDTQATQILENLTHGGTNMWRPPIPAAEPEPMLDESLSNYSKDNSAESSDPHSAAPRHNFYGLAIQSQYNDLSGNEDSQKENTPAPCDSRLQRPSTPGPHSVVSSASGSKTGGKIPTSDDNNRPFADTSFQTPGNATTGLEDVLPEIRNDTSRSPFKVNIALSGPSTKAVSFMSPNSKTITSAPVVAQRRGRFRPKLMRRDPSPPASQDSFIDPLPDPAKAYIATDRQFQIPLSQLGEDSLSQSSMRASSPDRISHQLPSRRDPSRSNSPSHIATVLVAATPSSSGSSNSSQDPASQDSLLYSASQDVNWYSNGQPDREASPLYPYHINLRSSAPRDNSQQSEPEVWQPTQAVDELSQSSSEDGNQFPPSTVSATQATQYQETQLISGSSGIRQEPPSADPHPLLSEPVAYSNAPSTSTKATSAVPNSLLSLVDPSKRHRYEGIVAEARGDRVPDVPMPPPRRTVPKPQTSRAAATQQTRDGSVYSINRTRTAPTESSSEVVPDSEPARLARLESSPSVPLADIRKRVSNLSREEEEDQGVATEVEENPDDHHHGPFIPPPVVNKRKGKAGVSPTLQL</sequence>
<reference evidence="2 3" key="1">
    <citation type="journal article" date="2016" name="Mol. Biol. Evol.">
        <title>Comparative Genomics of Early-Diverging Mushroom-Forming Fungi Provides Insights into the Origins of Lignocellulose Decay Capabilities.</title>
        <authorList>
            <person name="Nagy L.G."/>
            <person name="Riley R."/>
            <person name="Tritt A."/>
            <person name="Adam C."/>
            <person name="Daum C."/>
            <person name="Floudas D."/>
            <person name="Sun H."/>
            <person name="Yadav J.S."/>
            <person name="Pangilinan J."/>
            <person name="Larsson K.H."/>
            <person name="Matsuura K."/>
            <person name="Barry K."/>
            <person name="Labutti K."/>
            <person name="Kuo R."/>
            <person name="Ohm R.A."/>
            <person name="Bhattacharya S.S."/>
            <person name="Shirouzu T."/>
            <person name="Yoshinaga Y."/>
            <person name="Martin F.M."/>
            <person name="Grigoriev I.V."/>
            <person name="Hibbett D.S."/>
        </authorList>
    </citation>
    <scope>NUCLEOTIDE SEQUENCE [LARGE SCALE GENOMIC DNA]</scope>
    <source>
        <strain evidence="2 3">HHB14362 ss-1</strain>
    </source>
</reference>
<dbReference type="InParanoid" id="A0A165UND6"/>
<accession>A0A165UND6</accession>
<feature type="compositionally biased region" description="Low complexity" evidence="1">
    <location>
        <begin position="505"/>
        <end position="514"/>
    </location>
</feature>
<feature type="compositionally biased region" description="Polar residues" evidence="1">
    <location>
        <begin position="422"/>
        <end position="434"/>
    </location>
</feature>
<feature type="compositionally biased region" description="Low complexity" evidence="1">
    <location>
        <begin position="291"/>
        <end position="308"/>
    </location>
</feature>
<feature type="compositionally biased region" description="Polar residues" evidence="1">
    <location>
        <begin position="45"/>
        <end position="57"/>
    </location>
</feature>
<feature type="compositionally biased region" description="Polar residues" evidence="1">
    <location>
        <begin position="137"/>
        <end position="147"/>
    </location>
</feature>
<dbReference type="AlphaFoldDB" id="A0A165UND6"/>
<dbReference type="OrthoDB" id="3232502at2759"/>
<feature type="compositionally biased region" description="Polar residues" evidence="1">
    <location>
        <begin position="339"/>
        <end position="401"/>
    </location>
</feature>
<name>A0A165UND6_9AGAM</name>
<evidence type="ECO:0000313" key="3">
    <source>
        <dbReference type="Proteomes" id="UP000076761"/>
    </source>
</evidence>
<dbReference type="STRING" id="1314782.A0A165UND6"/>
<feature type="region of interest" description="Disordered" evidence="1">
    <location>
        <begin position="338"/>
        <end position="434"/>
    </location>
</feature>
<dbReference type="EMBL" id="KV425557">
    <property type="protein sequence ID" value="KZT28444.1"/>
    <property type="molecule type" value="Genomic_DNA"/>
</dbReference>
<feature type="region of interest" description="Disordered" evidence="1">
    <location>
        <begin position="453"/>
        <end position="587"/>
    </location>
</feature>
<organism evidence="2 3">
    <name type="scientific">Neolentinus lepideus HHB14362 ss-1</name>
    <dbReference type="NCBI Taxonomy" id="1314782"/>
    <lineage>
        <taxon>Eukaryota</taxon>
        <taxon>Fungi</taxon>
        <taxon>Dikarya</taxon>
        <taxon>Basidiomycota</taxon>
        <taxon>Agaricomycotina</taxon>
        <taxon>Agaricomycetes</taxon>
        <taxon>Gloeophyllales</taxon>
        <taxon>Gloeophyllaceae</taxon>
        <taxon>Neolentinus</taxon>
    </lineage>
</organism>
<feature type="region of interest" description="Disordered" evidence="1">
    <location>
        <begin position="20"/>
        <end position="163"/>
    </location>
</feature>
<gene>
    <name evidence="2" type="ORF">NEOLEDRAFT_846135</name>
</gene>